<evidence type="ECO:0000313" key="3">
    <source>
        <dbReference type="Proteomes" id="UP000004756"/>
    </source>
</evidence>
<protein>
    <submittedName>
        <fullName evidence="2">Uncharacterized protein</fullName>
    </submittedName>
</protein>
<sequence>MLRSPSIPVSCCFCIHVFLFMYTALFRIQELQKVVNSLQSDTLLTLHK</sequence>
<accession>C0CW43</accession>
<reference evidence="2 3" key="2">
    <citation type="submission" date="2009-02" db="EMBL/GenBank/DDBJ databases">
        <title>Draft genome sequence of Clostridium asparagiforme (DSM 15981).</title>
        <authorList>
            <person name="Sudarsanam P."/>
            <person name="Ley R."/>
            <person name="Guruge J."/>
            <person name="Turnbaugh P.J."/>
            <person name="Mahowald M."/>
            <person name="Liep D."/>
            <person name="Gordon J."/>
        </authorList>
    </citation>
    <scope>NUCLEOTIDE SEQUENCE [LARGE SCALE GENOMIC DNA]</scope>
    <source>
        <strain evidence="2 3">DSM 15981</strain>
    </source>
</reference>
<keyword evidence="1" id="KW-0812">Transmembrane</keyword>
<organism evidence="2 3">
    <name type="scientific">[Clostridium] asparagiforme DSM 15981</name>
    <dbReference type="NCBI Taxonomy" id="518636"/>
    <lineage>
        <taxon>Bacteria</taxon>
        <taxon>Bacillati</taxon>
        <taxon>Bacillota</taxon>
        <taxon>Clostridia</taxon>
        <taxon>Lachnospirales</taxon>
        <taxon>Lachnospiraceae</taxon>
        <taxon>Enterocloster</taxon>
    </lineage>
</organism>
<feature type="transmembrane region" description="Helical" evidence="1">
    <location>
        <begin position="6"/>
        <end position="25"/>
    </location>
</feature>
<keyword evidence="1" id="KW-1133">Transmembrane helix</keyword>
<evidence type="ECO:0000313" key="2">
    <source>
        <dbReference type="EMBL" id="EEG56735.1"/>
    </source>
</evidence>
<gene>
    <name evidence="2" type="ORF">CLOSTASPAR_01197</name>
</gene>
<comment type="caution">
    <text evidence="2">The sequence shown here is derived from an EMBL/GenBank/DDBJ whole genome shotgun (WGS) entry which is preliminary data.</text>
</comment>
<dbReference type="HOGENOM" id="CLU_3151073_0_0_9"/>
<proteinExistence type="predicted"/>
<evidence type="ECO:0000256" key="1">
    <source>
        <dbReference type="SAM" id="Phobius"/>
    </source>
</evidence>
<name>C0CW43_9FIRM</name>
<keyword evidence="1" id="KW-0472">Membrane</keyword>
<dbReference type="EMBL" id="ACCJ01000052">
    <property type="protein sequence ID" value="EEG56735.1"/>
    <property type="molecule type" value="Genomic_DNA"/>
</dbReference>
<keyword evidence="3" id="KW-1185">Reference proteome</keyword>
<dbReference type="Proteomes" id="UP000004756">
    <property type="component" value="Unassembled WGS sequence"/>
</dbReference>
<dbReference type="AlphaFoldDB" id="C0CW43"/>
<reference evidence="2 3" key="1">
    <citation type="submission" date="2009-01" db="EMBL/GenBank/DDBJ databases">
        <authorList>
            <person name="Fulton L."/>
            <person name="Clifton S."/>
            <person name="Fulton B."/>
            <person name="Xu J."/>
            <person name="Minx P."/>
            <person name="Pepin K.H."/>
            <person name="Johnson M."/>
            <person name="Bhonagiri V."/>
            <person name="Nash W.E."/>
            <person name="Mardis E.R."/>
            <person name="Wilson R.K."/>
        </authorList>
    </citation>
    <scope>NUCLEOTIDE SEQUENCE [LARGE SCALE GENOMIC DNA]</scope>
    <source>
        <strain evidence="2 3">DSM 15981</strain>
    </source>
</reference>